<dbReference type="EMBL" id="JYDT01000036">
    <property type="protein sequence ID" value="KRY88976.1"/>
    <property type="molecule type" value="Genomic_DNA"/>
</dbReference>
<gene>
    <name evidence="1" type="ORF">T4D_10124</name>
</gene>
<proteinExistence type="predicted"/>
<comment type="caution">
    <text evidence="1">The sequence shown here is derived from an EMBL/GenBank/DDBJ whole genome shotgun (WGS) entry which is preliminary data.</text>
</comment>
<name>A0A0V1FSL9_TRIPS</name>
<dbReference type="AlphaFoldDB" id="A0A0V1FSL9"/>
<accession>A0A0V1FSL9</accession>
<dbReference type="Proteomes" id="UP000054995">
    <property type="component" value="Unassembled WGS sequence"/>
</dbReference>
<evidence type="ECO:0000313" key="2">
    <source>
        <dbReference type="Proteomes" id="UP000054995"/>
    </source>
</evidence>
<organism evidence="1 2">
    <name type="scientific">Trichinella pseudospiralis</name>
    <name type="common">Parasitic roundworm</name>
    <dbReference type="NCBI Taxonomy" id="6337"/>
    <lineage>
        <taxon>Eukaryota</taxon>
        <taxon>Metazoa</taxon>
        <taxon>Ecdysozoa</taxon>
        <taxon>Nematoda</taxon>
        <taxon>Enoplea</taxon>
        <taxon>Dorylaimia</taxon>
        <taxon>Trichinellida</taxon>
        <taxon>Trichinellidae</taxon>
        <taxon>Trichinella</taxon>
    </lineage>
</organism>
<protein>
    <submittedName>
        <fullName evidence="1">Uncharacterized protein</fullName>
    </submittedName>
</protein>
<reference evidence="1 2" key="1">
    <citation type="submission" date="2015-01" db="EMBL/GenBank/DDBJ databases">
        <title>Evolution of Trichinella species and genotypes.</title>
        <authorList>
            <person name="Korhonen P.K."/>
            <person name="Edoardo P."/>
            <person name="Giuseppe L.R."/>
            <person name="Gasser R.B."/>
        </authorList>
    </citation>
    <scope>NUCLEOTIDE SEQUENCE [LARGE SCALE GENOMIC DNA]</scope>
    <source>
        <strain evidence="1">ISS470</strain>
    </source>
</reference>
<sequence>MHAKGLKRVLNLKYTSVQLRLFESSSSPIRGRRREKKIFTCSTGDEIIVVIPLGGNFNMSKSKMSRRDFFESHGGIVN</sequence>
<keyword evidence="2" id="KW-1185">Reference proteome</keyword>
<evidence type="ECO:0000313" key="1">
    <source>
        <dbReference type="EMBL" id="KRY88976.1"/>
    </source>
</evidence>